<keyword evidence="3" id="KW-1185">Reference proteome</keyword>
<organism evidence="2 3">
    <name type="scientific">Cellulomonas uda</name>
    <dbReference type="NCBI Taxonomy" id="1714"/>
    <lineage>
        <taxon>Bacteria</taxon>
        <taxon>Bacillati</taxon>
        <taxon>Actinomycetota</taxon>
        <taxon>Actinomycetes</taxon>
        <taxon>Micrococcales</taxon>
        <taxon>Cellulomonadaceae</taxon>
        <taxon>Cellulomonas</taxon>
    </lineage>
</organism>
<dbReference type="Pfam" id="PF04865">
    <property type="entry name" value="Baseplate_J"/>
    <property type="match status" value="1"/>
</dbReference>
<proteinExistence type="predicted"/>
<accession>A0A4Y3KC06</accession>
<gene>
    <name evidence="2" type="ORF">CUD01_13380</name>
</gene>
<name>A0A4Y3KC06_CELUD</name>
<evidence type="ECO:0000259" key="1">
    <source>
        <dbReference type="Pfam" id="PF04865"/>
    </source>
</evidence>
<reference evidence="2 3" key="1">
    <citation type="submission" date="2019-06" db="EMBL/GenBank/DDBJ databases">
        <title>Whole genome shotgun sequence of Cellulomonas uda NBRC 3747.</title>
        <authorList>
            <person name="Hosoyama A."/>
            <person name="Uohara A."/>
            <person name="Ohji S."/>
            <person name="Ichikawa N."/>
        </authorList>
    </citation>
    <scope>NUCLEOTIDE SEQUENCE [LARGE SCALE GENOMIC DNA]</scope>
    <source>
        <strain evidence="2 3">NBRC 3747</strain>
    </source>
</reference>
<dbReference type="EMBL" id="BJLP01000018">
    <property type="protein sequence ID" value="GEA80894.1"/>
    <property type="molecule type" value="Genomic_DNA"/>
</dbReference>
<evidence type="ECO:0000313" key="2">
    <source>
        <dbReference type="EMBL" id="GEA80894.1"/>
    </source>
</evidence>
<feature type="domain" description="Baseplate protein J-like barrel" evidence="1">
    <location>
        <begin position="207"/>
        <end position="289"/>
    </location>
</feature>
<protein>
    <recommendedName>
        <fullName evidence="1">Baseplate protein J-like barrel domain-containing protein</fullName>
    </recommendedName>
</protein>
<dbReference type="AlphaFoldDB" id="A0A4Y3KC06"/>
<dbReference type="RefSeq" id="WP_141319755.1">
    <property type="nucleotide sequence ID" value="NZ_BJLP01000018.1"/>
</dbReference>
<sequence length="595" mass="61499">MNGLPDGFSPRPYPEIVRDTLTTLTGGTVREVVTVPAGDLVVLDSLRDRPIRRVSHLQGVVEVTRPLRDVNGDLVRDAQGRTVEEQVPVPYRFTDADFEVVATGREGVERDAIRFRPTGRRPPTGSTVVVNYYPSQSRPAPVTDLSVGSVARTLLESVARELALVELGLDAVYRSAFLETAQGTSLDKVVALVGVARRPGGVPTARVRFTRAAGSTGRITVPVGTVVSDAQANRYATTVPLVLEIGEDSREVLAAALSPATAAVEAGALDRLEVLIAGVGAVTNESPAAAAGGPEPDDDLRRRARGALAVAARGTLDALRHGVANLEGVQDVTVTEFPHGLPGEVLLSVSYDGEPTPDLLARVVARVDDLRPAGVRVTLGRTQPQPVQVTATLVLAGSGVGGAELQSLQSALEERVAAIVGALPPGGTARAAQLSAAALSDPRIVDATFGLDTGAGPQPSVTAPTGHVLSAVRPFTHLVSTESGTGPGATVEVDALVPVHLAPGVTAGQAEQAMSLAARSWAAGLGPGTQISVDAFVAAVRDDTRYAVVRAHVALTTEAEGRFLRLADGLGTHALGAQDSARIRSVSLDVREGGA</sequence>
<comment type="caution">
    <text evidence="2">The sequence shown here is derived from an EMBL/GenBank/DDBJ whole genome shotgun (WGS) entry which is preliminary data.</text>
</comment>
<evidence type="ECO:0000313" key="3">
    <source>
        <dbReference type="Proteomes" id="UP000315842"/>
    </source>
</evidence>
<dbReference type="Proteomes" id="UP000315842">
    <property type="component" value="Unassembled WGS sequence"/>
</dbReference>
<dbReference type="InterPro" id="IPR006949">
    <property type="entry name" value="Barrel_Baseplate_J-like"/>
</dbReference>